<dbReference type="EMBL" id="BAABFR010000013">
    <property type="protein sequence ID" value="GAA4387554.1"/>
    <property type="molecule type" value="Genomic_DNA"/>
</dbReference>
<protein>
    <recommendedName>
        <fullName evidence="3">Trehalose 6-phosphate phosphatase</fullName>
        <ecNumber evidence="3">3.1.3.12</ecNumber>
    </recommendedName>
</protein>
<dbReference type="SUPFAM" id="SSF56784">
    <property type="entry name" value="HAD-like"/>
    <property type="match status" value="1"/>
</dbReference>
<evidence type="ECO:0000256" key="1">
    <source>
        <dbReference type="ARBA" id="ARBA00022801"/>
    </source>
</evidence>
<keyword evidence="1 3" id="KW-0378">Hydrolase</keyword>
<dbReference type="Gene3D" id="3.30.70.1020">
    <property type="entry name" value="Trehalose-6-phosphate phosphatase related protein, domain 2"/>
    <property type="match status" value="1"/>
</dbReference>
<organism evidence="4 5">
    <name type="scientific">Tsukamurella soli</name>
    <dbReference type="NCBI Taxonomy" id="644556"/>
    <lineage>
        <taxon>Bacteria</taxon>
        <taxon>Bacillati</taxon>
        <taxon>Actinomycetota</taxon>
        <taxon>Actinomycetes</taxon>
        <taxon>Mycobacteriales</taxon>
        <taxon>Tsukamurellaceae</taxon>
        <taxon>Tsukamurella</taxon>
    </lineage>
</organism>
<dbReference type="InterPro" id="IPR023214">
    <property type="entry name" value="HAD_sf"/>
</dbReference>
<keyword evidence="3" id="KW-0460">Magnesium</keyword>
<evidence type="ECO:0000256" key="3">
    <source>
        <dbReference type="RuleBase" id="RU361117"/>
    </source>
</evidence>
<keyword evidence="3" id="KW-0479">Metal-binding</keyword>
<gene>
    <name evidence="4" type="ORF">GCM10023147_12120</name>
</gene>
<dbReference type="PANTHER" id="PTHR43768:SF3">
    <property type="entry name" value="TREHALOSE 6-PHOSPHATE PHOSPHATASE"/>
    <property type="match status" value="1"/>
</dbReference>
<comment type="pathway">
    <text evidence="3">Glycan biosynthesis; trehalose biosynthesis.</text>
</comment>
<accession>A0ABP8JA41</accession>
<evidence type="ECO:0000256" key="2">
    <source>
        <dbReference type="ARBA" id="ARBA00024179"/>
    </source>
</evidence>
<name>A0ABP8JA41_9ACTN</name>
<evidence type="ECO:0000313" key="5">
    <source>
        <dbReference type="Proteomes" id="UP001500635"/>
    </source>
</evidence>
<dbReference type="NCBIfam" id="TIGR00685">
    <property type="entry name" value="T6PP"/>
    <property type="match status" value="1"/>
</dbReference>
<dbReference type="Pfam" id="PF02358">
    <property type="entry name" value="Trehalose_PPase"/>
    <property type="match status" value="1"/>
</dbReference>
<comment type="catalytic activity">
    <reaction evidence="3">
        <text>alpha,alpha-trehalose 6-phosphate + H2O = alpha,alpha-trehalose + phosphate</text>
        <dbReference type="Rhea" id="RHEA:23420"/>
        <dbReference type="ChEBI" id="CHEBI:15377"/>
        <dbReference type="ChEBI" id="CHEBI:16551"/>
        <dbReference type="ChEBI" id="CHEBI:43474"/>
        <dbReference type="ChEBI" id="CHEBI:58429"/>
        <dbReference type="EC" id="3.1.3.12"/>
    </reaction>
</comment>
<dbReference type="InterPro" id="IPR036412">
    <property type="entry name" value="HAD-like_sf"/>
</dbReference>
<dbReference type="InterPro" id="IPR003337">
    <property type="entry name" value="Trehalose_PPase"/>
</dbReference>
<comment type="cofactor">
    <cofactor evidence="3">
        <name>Mg(2+)</name>
        <dbReference type="ChEBI" id="CHEBI:18420"/>
    </cofactor>
</comment>
<sequence length="273" mass="28374">MDASAGGTQPVTALEGALRPFAQIETLLVTTDYDGVVAPIVADPARAFPLPGTVDALLELAALPRVTVALVSGRDRTTLRSLSGAERPLVTVGSHGGEFDDQFTARELTPVRRELLTTVAGVLAEIAARYPGAVVETKPTSAALHVRNASGGWTAPGSPGAAALDEARHAAAALPGVYPTEGKAVLELAVIEASKGRALELLRDTTGAGGILYFGDDVTDERAFAVLRQPRDGGPDLGVKVGSGDTAAQYRVPDPEAVRDALRELLRLRTARD</sequence>
<comment type="similarity">
    <text evidence="3">Belongs to the trehalose phosphatase family.</text>
</comment>
<comment type="caution">
    <text evidence="4">The sequence shown here is derived from an EMBL/GenBank/DDBJ whole genome shotgun (WGS) entry which is preliminary data.</text>
</comment>
<keyword evidence="5" id="KW-1185">Reference proteome</keyword>
<dbReference type="Proteomes" id="UP001500635">
    <property type="component" value="Unassembled WGS sequence"/>
</dbReference>
<dbReference type="PANTHER" id="PTHR43768">
    <property type="entry name" value="TREHALOSE 6-PHOSPHATE PHOSPHATASE"/>
    <property type="match status" value="1"/>
</dbReference>
<dbReference type="EC" id="3.1.3.12" evidence="3"/>
<dbReference type="InterPro" id="IPR044651">
    <property type="entry name" value="OTSB-like"/>
</dbReference>
<dbReference type="Gene3D" id="3.40.50.1000">
    <property type="entry name" value="HAD superfamily/HAD-like"/>
    <property type="match status" value="1"/>
</dbReference>
<comment type="function">
    <text evidence="2 3">Removes the phosphate from trehalose 6-phosphate to produce free trehalose.</text>
</comment>
<reference evidence="5" key="1">
    <citation type="journal article" date="2019" name="Int. J. Syst. Evol. Microbiol.">
        <title>The Global Catalogue of Microorganisms (GCM) 10K type strain sequencing project: providing services to taxonomists for standard genome sequencing and annotation.</title>
        <authorList>
            <consortium name="The Broad Institute Genomics Platform"/>
            <consortium name="The Broad Institute Genome Sequencing Center for Infectious Disease"/>
            <person name="Wu L."/>
            <person name="Ma J."/>
        </authorList>
    </citation>
    <scope>NUCLEOTIDE SEQUENCE [LARGE SCALE GENOMIC DNA]</scope>
    <source>
        <strain evidence="5">JCM 17688</strain>
    </source>
</reference>
<evidence type="ECO:0000313" key="4">
    <source>
        <dbReference type="EMBL" id="GAA4387554.1"/>
    </source>
</evidence>
<proteinExistence type="inferred from homology"/>